<reference evidence="2" key="1">
    <citation type="journal article" date="2023" name="G3 (Bethesda)">
        <title>Genome assembly and association tests identify interacting loci associated with vigor, precocity, and sex in interspecific pistachio rootstocks.</title>
        <authorList>
            <person name="Palmer W."/>
            <person name="Jacygrad E."/>
            <person name="Sagayaradj S."/>
            <person name="Cavanaugh K."/>
            <person name="Han R."/>
            <person name="Bertier L."/>
            <person name="Beede B."/>
            <person name="Kafkas S."/>
            <person name="Golino D."/>
            <person name="Preece J."/>
            <person name="Michelmore R."/>
        </authorList>
    </citation>
    <scope>NUCLEOTIDE SEQUENCE [LARGE SCALE GENOMIC DNA]</scope>
</reference>
<protein>
    <submittedName>
        <fullName evidence="1">Uncharacterized protein</fullName>
    </submittedName>
</protein>
<dbReference type="EMBL" id="CM047739">
    <property type="protein sequence ID" value="KAJ0042833.1"/>
    <property type="molecule type" value="Genomic_DNA"/>
</dbReference>
<evidence type="ECO:0000313" key="1">
    <source>
        <dbReference type="EMBL" id="KAJ0042833.1"/>
    </source>
</evidence>
<accession>A0ACC0YVU7</accession>
<organism evidence="1 2">
    <name type="scientific">Pistacia integerrima</name>
    <dbReference type="NCBI Taxonomy" id="434235"/>
    <lineage>
        <taxon>Eukaryota</taxon>
        <taxon>Viridiplantae</taxon>
        <taxon>Streptophyta</taxon>
        <taxon>Embryophyta</taxon>
        <taxon>Tracheophyta</taxon>
        <taxon>Spermatophyta</taxon>
        <taxon>Magnoliopsida</taxon>
        <taxon>eudicotyledons</taxon>
        <taxon>Gunneridae</taxon>
        <taxon>Pentapetalae</taxon>
        <taxon>rosids</taxon>
        <taxon>malvids</taxon>
        <taxon>Sapindales</taxon>
        <taxon>Anacardiaceae</taxon>
        <taxon>Pistacia</taxon>
    </lineage>
</organism>
<dbReference type="Proteomes" id="UP001163603">
    <property type="component" value="Chromosome 4"/>
</dbReference>
<gene>
    <name evidence="1" type="ORF">Pint_17216</name>
</gene>
<comment type="caution">
    <text evidence="1">The sequence shown here is derived from an EMBL/GenBank/DDBJ whole genome shotgun (WGS) entry which is preliminary data.</text>
</comment>
<keyword evidence="2" id="KW-1185">Reference proteome</keyword>
<proteinExistence type="predicted"/>
<sequence>MDMPGLGKDDVKVTVETGSLVVKAGEGANEGSDEGSVGRSMRIFFASFIQVSSTN</sequence>
<evidence type="ECO:0000313" key="2">
    <source>
        <dbReference type="Proteomes" id="UP001163603"/>
    </source>
</evidence>
<name>A0ACC0YVU7_9ROSI</name>